<dbReference type="PANTHER" id="PTHR47959">
    <property type="entry name" value="ATP-DEPENDENT RNA HELICASE RHLE-RELATED"/>
    <property type="match status" value="1"/>
</dbReference>
<evidence type="ECO:0000256" key="7">
    <source>
        <dbReference type="RuleBase" id="RU000492"/>
    </source>
</evidence>
<gene>
    <name evidence="12" type="ORF">PLOB_00045447</name>
</gene>
<evidence type="ECO:0000256" key="6">
    <source>
        <dbReference type="PROSITE-ProRule" id="PRU00552"/>
    </source>
</evidence>
<dbReference type="SMART" id="SM00490">
    <property type="entry name" value="HELICc"/>
    <property type="match status" value="1"/>
</dbReference>
<evidence type="ECO:0000259" key="9">
    <source>
        <dbReference type="PROSITE" id="PS51192"/>
    </source>
</evidence>
<evidence type="ECO:0000313" key="12">
    <source>
        <dbReference type="EMBL" id="CAH3040802.1"/>
    </source>
</evidence>
<keyword evidence="13" id="KW-1185">Reference proteome</keyword>
<keyword evidence="3 7" id="KW-0378">Hydrolase</keyword>
<reference evidence="12 13" key="1">
    <citation type="submission" date="2022-05" db="EMBL/GenBank/DDBJ databases">
        <authorList>
            <consortium name="Genoscope - CEA"/>
            <person name="William W."/>
        </authorList>
    </citation>
    <scope>NUCLEOTIDE SEQUENCE [LARGE SCALE GENOMIC DNA]</scope>
</reference>
<keyword evidence="2 7" id="KW-0547">Nucleotide-binding</keyword>
<dbReference type="SUPFAM" id="SSF52540">
    <property type="entry name" value="P-loop containing nucleoside triphosphate hydrolases"/>
    <property type="match status" value="1"/>
</dbReference>
<comment type="similarity">
    <text evidence="7">Belongs to the DEAD box helicase family.</text>
</comment>
<dbReference type="CDD" id="cd17955">
    <property type="entry name" value="DEADc_DDX49"/>
    <property type="match status" value="1"/>
</dbReference>
<dbReference type="InterPro" id="IPR050079">
    <property type="entry name" value="DEAD_box_RNA_helicase"/>
</dbReference>
<dbReference type="PROSITE" id="PS51195">
    <property type="entry name" value="Q_MOTIF"/>
    <property type="match status" value="1"/>
</dbReference>
<evidence type="ECO:0000256" key="2">
    <source>
        <dbReference type="ARBA" id="ARBA00022741"/>
    </source>
</evidence>
<dbReference type="PROSITE" id="PS00039">
    <property type="entry name" value="DEAD_ATP_HELICASE"/>
    <property type="match status" value="1"/>
</dbReference>
<evidence type="ECO:0000256" key="3">
    <source>
        <dbReference type="ARBA" id="ARBA00022801"/>
    </source>
</evidence>
<evidence type="ECO:0000259" key="11">
    <source>
        <dbReference type="PROSITE" id="PS51195"/>
    </source>
</evidence>
<dbReference type="SMART" id="SM00487">
    <property type="entry name" value="DEXDc"/>
    <property type="match status" value="1"/>
</dbReference>
<evidence type="ECO:0000256" key="1">
    <source>
        <dbReference type="ARBA" id="ARBA00012552"/>
    </source>
</evidence>
<dbReference type="CDD" id="cd18787">
    <property type="entry name" value="SF2_C_DEAD"/>
    <property type="match status" value="1"/>
</dbReference>
<dbReference type="InterPro" id="IPR027417">
    <property type="entry name" value="P-loop_NTPase"/>
</dbReference>
<feature type="short sequence motif" description="Q motif" evidence="6">
    <location>
        <begin position="10"/>
        <end position="38"/>
    </location>
</feature>
<dbReference type="Proteomes" id="UP001159405">
    <property type="component" value="Unassembled WGS sequence"/>
</dbReference>
<evidence type="ECO:0000256" key="5">
    <source>
        <dbReference type="ARBA" id="ARBA00022840"/>
    </source>
</evidence>
<dbReference type="PANTHER" id="PTHR47959:SF24">
    <property type="entry name" value="ATP-DEPENDENT RNA HELICASE"/>
    <property type="match status" value="1"/>
</dbReference>
<dbReference type="Pfam" id="PF00271">
    <property type="entry name" value="Helicase_C"/>
    <property type="match status" value="1"/>
</dbReference>
<dbReference type="EMBL" id="CALNXK010000008">
    <property type="protein sequence ID" value="CAH3040802.1"/>
    <property type="molecule type" value="Genomic_DNA"/>
</dbReference>
<evidence type="ECO:0000256" key="4">
    <source>
        <dbReference type="ARBA" id="ARBA00022806"/>
    </source>
</evidence>
<dbReference type="InterPro" id="IPR000629">
    <property type="entry name" value="RNA-helicase_DEAD-box_CS"/>
</dbReference>
<feature type="domain" description="Helicase ATP-binding" evidence="9">
    <location>
        <begin position="41"/>
        <end position="212"/>
    </location>
</feature>
<dbReference type="InterPro" id="IPR011545">
    <property type="entry name" value="DEAD/DEAH_box_helicase_dom"/>
</dbReference>
<evidence type="ECO:0000256" key="8">
    <source>
        <dbReference type="SAM" id="MobiDB-lite"/>
    </source>
</evidence>
<sequence>MADGEEESTCTFSGLGLNKWLVNQCDAVGIKSPTEIQQKCIPPILEGRDCIGCAKTGSGKTAAFALPILQKLCEDPYGIFAVILTPTRELAYQICDQFRVLGKPIGLKEAVIIGGLDMMKQALALAKKPHVVIATPGRLADHLKSTDTVHLKRIKFLVLDEADRLLDPSFGDDLQVIFDNVPSERQTLLFSATLTDTLQELRELSPNEPFYHEVKSDIATVAELDQKYILTPASVRDSYLVYILREHAENKSVIIFTHTCKNCQTLANMLWKCDLPCVALHSLKSQGERLAGLATFKSGLVKILVATDVASRGLDIPQVELVINSNVPASPKDYIHRVGRTARAGRGGMAITLMTQYDVDRVKQIEATINTKLVEFETNENEVLPLLRAVMVARREAQLKVRSSAVLEKRMINKRKKMLLEGKDPDVKAVKRKRRQKKLTEKVKNK</sequence>
<feature type="region of interest" description="Disordered" evidence="8">
    <location>
        <begin position="422"/>
        <end position="446"/>
    </location>
</feature>
<dbReference type="InterPro" id="IPR001650">
    <property type="entry name" value="Helicase_C-like"/>
</dbReference>
<dbReference type="PROSITE" id="PS51192">
    <property type="entry name" value="HELICASE_ATP_BIND_1"/>
    <property type="match status" value="1"/>
</dbReference>
<name>A0ABN8N3K1_9CNID</name>
<feature type="domain" description="DEAD-box RNA helicase Q" evidence="11">
    <location>
        <begin position="10"/>
        <end position="38"/>
    </location>
</feature>
<comment type="caution">
    <text evidence="12">The sequence shown here is derived from an EMBL/GenBank/DDBJ whole genome shotgun (WGS) entry which is preliminary data.</text>
</comment>
<proteinExistence type="inferred from homology"/>
<dbReference type="Gene3D" id="3.40.50.300">
    <property type="entry name" value="P-loop containing nucleotide triphosphate hydrolases"/>
    <property type="match status" value="2"/>
</dbReference>
<dbReference type="InterPro" id="IPR014001">
    <property type="entry name" value="Helicase_ATP-bd"/>
</dbReference>
<evidence type="ECO:0000313" key="13">
    <source>
        <dbReference type="Proteomes" id="UP001159405"/>
    </source>
</evidence>
<dbReference type="PROSITE" id="PS51194">
    <property type="entry name" value="HELICASE_CTER"/>
    <property type="match status" value="1"/>
</dbReference>
<keyword evidence="4 7" id="KW-0347">Helicase</keyword>
<organism evidence="12 13">
    <name type="scientific">Porites lobata</name>
    <dbReference type="NCBI Taxonomy" id="104759"/>
    <lineage>
        <taxon>Eukaryota</taxon>
        <taxon>Metazoa</taxon>
        <taxon>Cnidaria</taxon>
        <taxon>Anthozoa</taxon>
        <taxon>Hexacorallia</taxon>
        <taxon>Scleractinia</taxon>
        <taxon>Fungiina</taxon>
        <taxon>Poritidae</taxon>
        <taxon>Porites</taxon>
    </lineage>
</organism>
<protein>
    <recommendedName>
        <fullName evidence="1">RNA helicase</fullName>
        <ecNumber evidence="1">3.6.4.13</ecNumber>
    </recommendedName>
</protein>
<dbReference type="InterPro" id="IPR014014">
    <property type="entry name" value="RNA_helicase_DEAD_Q_motif"/>
</dbReference>
<evidence type="ECO:0000259" key="10">
    <source>
        <dbReference type="PROSITE" id="PS51194"/>
    </source>
</evidence>
<dbReference type="EC" id="3.6.4.13" evidence="1"/>
<dbReference type="Pfam" id="PF00270">
    <property type="entry name" value="DEAD"/>
    <property type="match status" value="1"/>
</dbReference>
<feature type="domain" description="Helicase C-terminal" evidence="10">
    <location>
        <begin position="223"/>
        <end position="384"/>
    </location>
</feature>
<keyword evidence="5 7" id="KW-0067">ATP-binding</keyword>
<accession>A0ABN8N3K1</accession>